<dbReference type="GO" id="GO:0022857">
    <property type="term" value="F:transmembrane transporter activity"/>
    <property type="evidence" value="ECO:0007669"/>
    <property type="project" value="InterPro"/>
</dbReference>
<evidence type="ECO:0000256" key="1">
    <source>
        <dbReference type="SAM" id="MobiDB-lite"/>
    </source>
</evidence>
<feature type="transmembrane region" description="Helical" evidence="2">
    <location>
        <begin position="234"/>
        <end position="253"/>
    </location>
</feature>
<dbReference type="InterPro" id="IPR011701">
    <property type="entry name" value="MFS"/>
</dbReference>
<evidence type="ECO:0000313" key="4">
    <source>
        <dbReference type="EMBL" id="SVA60735.1"/>
    </source>
</evidence>
<dbReference type="SUPFAM" id="SSF103473">
    <property type="entry name" value="MFS general substrate transporter"/>
    <property type="match status" value="1"/>
</dbReference>
<dbReference type="Gene3D" id="1.20.1250.20">
    <property type="entry name" value="MFS general substrate transporter like domains"/>
    <property type="match status" value="1"/>
</dbReference>
<dbReference type="InterPro" id="IPR036259">
    <property type="entry name" value="MFS_trans_sf"/>
</dbReference>
<protein>
    <recommendedName>
        <fullName evidence="3">Major facilitator superfamily (MFS) profile domain-containing protein</fullName>
    </recommendedName>
</protein>
<dbReference type="PANTHER" id="PTHR11360:SF284">
    <property type="entry name" value="EG:103B4.3 PROTEIN-RELATED"/>
    <property type="match status" value="1"/>
</dbReference>
<dbReference type="CDD" id="cd17355">
    <property type="entry name" value="MFS_YcxA_like"/>
    <property type="match status" value="1"/>
</dbReference>
<feature type="transmembrane region" description="Helical" evidence="2">
    <location>
        <begin position="388"/>
        <end position="411"/>
    </location>
</feature>
<feature type="transmembrane region" description="Helical" evidence="2">
    <location>
        <begin position="167"/>
        <end position="190"/>
    </location>
</feature>
<feature type="transmembrane region" description="Helical" evidence="2">
    <location>
        <begin position="324"/>
        <end position="348"/>
    </location>
</feature>
<keyword evidence="2" id="KW-1133">Transmembrane helix</keyword>
<dbReference type="AlphaFoldDB" id="A0A381X7J8"/>
<keyword evidence="2" id="KW-0812">Transmembrane</keyword>
<evidence type="ECO:0000256" key="2">
    <source>
        <dbReference type="SAM" id="Phobius"/>
    </source>
</evidence>
<evidence type="ECO:0000259" key="3">
    <source>
        <dbReference type="PROSITE" id="PS50850"/>
    </source>
</evidence>
<keyword evidence="2" id="KW-0472">Membrane</keyword>
<feature type="domain" description="Major facilitator superfamily (MFS) profile" evidence="3">
    <location>
        <begin position="12"/>
        <end position="414"/>
    </location>
</feature>
<proteinExistence type="predicted"/>
<feature type="region of interest" description="Disordered" evidence="1">
    <location>
        <begin position="200"/>
        <end position="219"/>
    </location>
</feature>
<sequence>MSPRTPLHLGWMVVAVCCAVGILSYGVRHSFSVFFPSILSEFSWSRGSTAFMLSLHLLVYGLVAPIVGNLADRWKAKRLMLSGVTILGCAAASCSLAQELWHFYLVFGVITPIGLACCGSPVMNPTIANWFESRRGLALGLAQMGGGLSFVYVVLVEYVIELLGWRLSYVVMGSSVIIILIPLILTLYFFHPSHKRMQPFRSQSSRLRPRNRPRHGQRERPEWNLNQALGSLQLWMLVLSNMCFWGSGCYLVIAHQVKFAMDIGYSGILAASVFAMFGVFMVIGQVGSAVSDIIGRELTVLIATVLVVFAVILLNGITDTSQPWMLYVYAVTFGLGAGLYSPTIFVGAADIFHGRHFGTLNGIILAGLGLGGAVGPTIGGYLHDIFGSYRYAFVFAILSFVIAGTSFMIAAPRKFGRSG</sequence>
<name>A0A381X7J8_9ZZZZ</name>
<feature type="transmembrane region" description="Helical" evidence="2">
    <location>
        <begin position="104"/>
        <end position="124"/>
    </location>
</feature>
<organism evidence="4">
    <name type="scientific">marine metagenome</name>
    <dbReference type="NCBI Taxonomy" id="408172"/>
    <lineage>
        <taxon>unclassified sequences</taxon>
        <taxon>metagenomes</taxon>
        <taxon>ecological metagenomes</taxon>
    </lineage>
</organism>
<feature type="transmembrane region" description="Helical" evidence="2">
    <location>
        <begin position="360"/>
        <end position="382"/>
    </location>
</feature>
<feature type="transmembrane region" description="Helical" evidence="2">
    <location>
        <begin position="47"/>
        <end position="67"/>
    </location>
</feature>
<reference evidence="4" key="1">
    <citation type="submission" date="2018-05" db="EMBL/GenBank/DDBJ databases">
        <authorList>
            <person name="Lanie J.A."/>
            <person name="Ng W.-L."/>
            <person name="Kazmierczak K.M."/>
            <person name="Andrzejewski T.M."/>
            <person name="Davidsen T.M."/>
            <person name="Wayne K.J."/>
            <person name="Tettelin H."/>
            <person name="Glass J.I."/>
            <person name="Rusch D."/>
            <person name="Podicherti R."/>
            <person name="Tsui H.-C.T."/>
            <person name="Winkler M.E."/>
        </authorList>
    </citation>
    <scope>NUCLEOTIDE SEQUENCE</scope>
</reference>
<dbReference type="InterPro" id="IPR020846">
    <property type="entry name" value="MFS_dom"/>
</dbReference>
<feature type="transmembrane region" description="Helical" evidence="2">
    <location>
        <begin position="265"/>
        <end position="286"/>
    </location>
</feature>
<dbReference type="PANTHER" id="PTHR11360">
    <property type="entry name" value="MONOCARBOXYLATE TRANSPORTER"/>
    <property type="match status" value="1"/>
</dbReference>
<dbReference type="EMBL" id="UINC01014192">
    <property type="protein sequence ID" value="SVA60735.1"/>
    <property type="molecule type" value="Genomic_DNA"/>
</dbReference>
<dbReference type="PROSITE" id="PS50850">
    <property type="entry name" value="MFS"/>
    <property type="match status" value="1"/>
</dbReference>
<dbReference type="InterPro" id="IPR050327">
    <property type="entry name" value="Proton-linked_MCT"/>
</dbReference>
<feature type="transmembrane region" description="Helical" evidence="2">
    <location>
        <begin position="7"/>
        <end position="27"/>
    </location>
</feature>
<feature type="transmembrane region" description="Helical" evidence="2">
    <location>
        <begin position="298"/>
        <end position="318"/>
    </location>
</feature>
<feature type="transmembrane region" description="Helical" evidence="2">
    <location>
        <begin position="136"/>
        <end position="155"/>
    </location>
</feature>
<dbReference type="Pfam" id="PF07690">
    <property type="entry name" value="MFS_1"/>
    <property type="match status" value="1"/>
</dbReference>
<accession>A0A381X7J8</accession>
<gene>
    <name evidence="4" type="ORF">METZ01_LOCUS113589</name>
</gene>